<keyword evidence="1" id="KW-0732">Signal</keyword>
<organism evidence="2 3">
    <name type="scientific">Clostridium gallinarum</name>
    <dbReference type="NCBI Taxonomy" id="2762246"/>
    <lineage>
        <taxon>Bacteria</taxon>
        <taxon>Bacillati</taxon>
        <taxon>Bacillota</taxon>
        <taxon>Clostridia</taxon>
        <taxon>Eubacteriales</taxon>
        <taxon>Clostridiaceae</taxon>
        <taxon>Clostridium</taxon>
    </lineage>
</organism>
<reference evidence="2 3" key="1">
    <citation type="submission" date="2020-08" db="EMBL/GenBank/DDBJ databases">
        <title>A Genomic Blueprint of the Chicken Gut Microbiome.</title>
        <authorList>
            <person name="Gilroy R."/>
            <person name="Ravi A."/>
            <person name="Getino M."/>
            <person name="Pursley I."/>
            <person name="Horton D.L."/>
            <person name="Alikhan N.-F."/>
            <person name="Baker D."/>
            <person name="Gharbi K."/>
            <person name="Hall N."/>
            <person name="Watson M."/>
            <person name="Adriaenssens E.M."/>
            <person name="Foster-Nyarko E."/>
            <person name="Jarju S."/>
            <person name="Secka A."/>
            <person name="Antonio M."/>
            <person name="Oren A."/>
            <person name="Chaudhuri R."/>
            <person name="La Ragione R.M."/>
            <person name="Hildebrand F."/>
            <person name="Pallen M.J."/>
        </authorList>
    </citation>
    <scope>NUCLEOTIDE SEQUENCE [LARGE SCALE GENOMIC DNA]</scope>
    <source>
        <strain evidence="2 3">Sa3CUN1</strain>
    </source>
</reference>
<dbReference type="Proteomes" id="UP000640335">
    <property type="component" value="Unassembled WGS sequence"/>
</dbReference>
<evidence type="ECO:0000313" key="2">
    <source>
        <dbReference type="EMBL" id="MBD7916376.1"/>
    </source>
</evidence>
<protein>
    <submittedName>
        <fullName evidence="2">Uncharacterized protein</fullName>
    </submittedName>
</protein>
<comment type="caution">
    <text evidence="2">The sequence shown here is derived from an EMBL/GenBank/DDBJ whole genome shotgun (WGS) entry which is preliminary data.</text>
</comment>
<dbReference type="EMBL" id="JACSQZ010000077">
    <property type="protein sequence ID" value="MBD7916376.1"/>
    <property type="molecule type" value="Genomic_DNA"/>
</dbReference>
<accession>A0ABR8Q7G8</accession>
<evidence type="ECO:0000313" key="3">
    <source>
        <dbReference type="Proteomes" id="UP000640335"/>
    </source>
</evidence>
<dbReference type="RefSeq" id="WP_191751120.1">
    <property type="nucleotide sequence ID" value="NZ_JACSQZ010000077.1"/>
</dbReference>
<keyword evidence="3" id="KW-1185">Reference proteome</keyword>
<name>A0ABR8Q7G8_9CLOT</name>
<feature type="chain" id="PRO_5045361739" evidence="1">
    <location>
        <begin position="25"/>
        <end position="133"/>
    </location>
</feature>
<gene>
    <name evidence="2" type="ORF">H9660_14610</name>
</gene>
<proteinExistence type="predicted"/>
<sequence>MKKLSLLALSILGVIIINTSVALACDPTTPDRPFYGYTIYPNLANNYTPYQTKQTGNTHSYSKVTKLSNISSVDLWIDSAGQITPLYTLSPSSYFTPMYYYSNYGVGTSVRVGMENTYNSSVTGYVDGVVDYE</sequence>
<evidence type="ECO:0000256" key="1">
    <source>
        <dbReference type="SAM" id="SignalP"/>
    </source>
</evidence>
<feature type="signal peptide" evidence="1">
    <location>
        <begin position="1"/>
        <end position="24"/>
    </location>
</feature>
<dbReference type="PROSITE" id="PS51257">
    <property type="entry name" value="PROKAR_LIPOPROTEIN"/>
    <property type="match status" value="1"/>
</dbReference>